<keyword evidence="2" id="KW-0378">Hydrolase</keyword>
<dbReference type="GO" id="GO:0005576">
    <property type="term" value="C:extracellular region"/>
    <property type="evidence" value="ECO:0007669"/>
    <property type="project" value="InterPro"/>
</dbReference>
<dbReference type="PANTHER" id="PTHR16320:SF23">
    <property type="entry name" value="SPHINGOMYELINASE C 1"/>
    <property type="match status" value="1"/>
</dbReference>
<evidence type="ECO:0000256" key="2">
    <source>
        <dbReference type="ARBA" id="ARBA00022801"/>
    </source>
</evidence>
<dbReference type="InterPro" id="IPR017766">
    <property type="entry name" value="Sphingomyelinase/PLipase_C"/>
</dbReference>
<dbReference type="AlphaFoldDB" id="A0A381P3C4"/>
<dbReference type="InterPro" id="IPR005135">
    <property type="entry name" value="Endo/exonuclease/phosphatase"/>
</dbReference>
<evidence type="ECO:0000259" key="3">
    <source>
        <dbReference type="Pfam" id="PF03372"/>
    </source>
</evidence>
<evidence type="ECO:0000313" key="4">
    <source>
        <dbReference type="EMBL" id="SUZ61436.1"/>
    </source>
</evidence>
<evidence type="ECO:0000256" key="1">
    <source>
        <dbReference type="ARBA" id="ARBA00022729"/>
    </source>
</evidence>
<proteinExistence type="predicted"/>
<dbReference type="InterPro" id="IPR038772">
    <property type="entry name" value="Sph/SMPD2-like"/>
</dbReference>
<gene>
    <name evidence="4" type="ORF">METZ01_LOCUS14290</name>
</gene>
<protein>
    <recommendedName>
        <fullName evidence="3">Endonuclease/exonuclease/phosphatase domain-containing protein</fullName>
    </recommendedName>
</protein>
<feature type="domain" description="Endonuclease/exonuclease/phosphatase" evidence="3">
    <location>
        <begin position="13"/>
        <end position="250"/>
    </location>
</feature>
<dbReference type="PANTHER" id="PTHR16320">
    <property type="entry name" value="SPHINGOMYELINASE FAMILY MEMBER"/>
    <property type="match status" value="1"/>
</dbReference>
<accession>A0A381P3C4</accession>
<dbReference type="GO" id="GO:0004767">
    <property type="term" value="F:sphingomyelin phosphodiesterase activity"/>
    <property type="evidence" value="ECO:0007669"/>
    <property type="project" value="InterPro"/>
</dbReference>
<organism evidence="4">
    <name type="scientific">marine metagenome</name>
    <dbReference type="NCBI Taxonomy" id="408172"/>
    <lineage>
        <taxon>unclassified sequences</taxon>
        <taxon>metagenomes</taxon>
        <taxon>ecological metagenomes</taxon>
    </lineage>
</organism>
<name>A0A381P3C4_9ZZZZ</name>
<dbReference type="Gene3D" id="3.60.10.10">
    <property type="entry name" value="Endonuclease/exonuclease/phosphatase"/>
    <property type="match status" value="1"/>
</dbReference>
<reference evidence="4" key="1">
    <citation type="submission" date="2018-05" db="EMBL/GenBank/DDBJ databases">
        <authorList>
            <person name="Lanie J.A."/>
            <person name="Ng W.-L."/>
            <person name="Kazmierczak K.M."/>
            <person name="Andrzejewski T.M."/>
            <person name="Davidsen T.M."/>
            <person name="Wayne K.J."/>
            <person name="Tettelin H."/>
            <person name="Glass J.I."/>
            <person name="Rusch D."/>
            <person name="Podicherti R."/>
            <person name="Tsui H.-C.T."/>
            <person name="Winkler M.E."/>
        </authorList>
    </citation>
    <scope>NUCLEOTIDE SEQUENCE</scope>
</reference>
<sequence length="260" mass="30365">MIFSEEENDLTILSWNIKMLTGPYGWVHNRVERAENIVQALKSSAHYDVILFQETFSGKIRKLMYEGLKSIYPYQIIPEDPKCLVKSNSGLWVMSKYPITLIDAISFSNQKNWDILSLKGAKLYSVIQDEQEIYLINTHMQADYKKKYNNIRTQQYTEIYEKLILPNDKREIPLILCGDLNISMPVQLRKMLEKLKLDNGPLLGKLQFSSIGEDSELLDYILVKSDNFQFESIERKILDISKNPKSLSDHYPIQGIFKWK</sequence>
<dbReference type="Pfam" id="PF03372">
    <property type="entry name" value="Exo_endo_phos"/>
    <property type="match status" value="1"/>
</dbReference>
<dbReference type="SUPFAM" id="SSF56219">
    <property type="entry name" value="DNase I-like"/>
    <property type="match status" value="1"/>
</dbReference>
<dbReference type="EMBL" id="UINC01000802">
    <property type="protein sequence ID" value="SUZ61436.1"/>
    <property type="molecule type" value="Genomic_DNA"/>
</dbReference>
<dbReference type="CDD" id="cd09078">
    <property type="entry name" value="nSMase"/>
    <property type="match status" value="1"/>
</dbReference>
<dbReference type="InterPro" id="IPR036691">
    <property type="entry name" value="Endo/exonu/phosph_ase_sf"/>
</dbReference>
<keyword evidence="1" id="KW-0732">Signal</keyword>